<reference evidence="2 3" key="1">
    <citation type="submission" date="2017-09" db="EMBL/GenBank/DDBJ databases">
        <title>Depth-based differentiation of microbial function through sediment-hosted aquifers and enrichment of novel symbionts in the deep terrestrial subsurface.</title>
        <authorList>
            <person name="Probst A.J."/>
            <person name="Ladd B."/>
            <person name="Jarett J.K."/>
            <person name="Geller-Mcgrath D.E."/>
            <person name="Sieber C.M."/>
            <person name="Emerson J.B."/>
            <person name="Anantharaman K."/>
            <person name="Thomas B.C."/>
            <person name="Malmstrom R."/>
            <person name="Stieglmeier M."/>
            <person name="Klingl A."/>
            <person name="Woyke T."/>
            <person name="Ryan C.M."/>
            <person name="Banfield J.F."/>
        </authorList>
    </citation>
    <scope>NUCLEOTIDE SEQUENCE [LARGE SCALE GENOMIC DNA]</scope>
    <source>
        <strain evidence="2">CG22_combo_CG10-13_8_21_14_all_39_10</strain>
    </source>
</reference>
<dbReference type="EMBL" id="PCSW01000097">
    <property type="protein sequence ID" value="PIP57422.1"/>
    <property type="molecule type" value="Genomic_DNA"/>
</dbReference>
<evidence type="ECO:0000313" key="3">
    <source>
        <dbReference type="Proteomes" id="UP000229847"/>
    </source>
</evidence>
<accession>A0A2H0BIB9</accession>
<keyword evidence="1" id="KW-1133">Transmembrane helix</keyword>
<feature type="transmembrane region" description="Helical" evidence="1">
    <location>
        <begin position="7"/>
        <end position="30"/>
    </location>
</feature>
<sequence>MKFSKTAWLKAFSGLSVNLSAAWFGAVLVFPNFSSINNYADALVLFYNLVFGTLFLMLTALFERSLEK</sequence>
<comment type="caution">
    <text evidence="2">The sequence shown here is derived from an EMBL/GenBank/DDBJ whole genome shotgun (WGS) entry which is preliminary data.</text>
</comment>
<feature type="transmembrane region" description="Helical" evidence="1">
    <location>
        <begin position="42"/>
        <end position="62"/>
    </location>
</feature>
<gene>
    <name evidence="2" type="ORF">COX03_03205</name>
</gene>
<evidence type="ECO:0000313" key="2">
    <source>
        <dbReference type="EMBL" id="PIP57422.1"/>
    </source>
</evidence>
<proteinExistence type="predicted"/>
<evidence type="ECO:0000256" key="1">
    <source>
        <dbReference type="SAM" id="Phobius"/>
    </source>
</evidence>
<keyword evidence="1" id="KW-0812">Transmembrane</keyword>
<evidence type="ECO:0008006" key="4">
    <source>
        <dbReference type="Google" id="ProtNLM"/>
    </source>
</evidence>
<dbReference type="Proteomes" id="UP000229847">
    <property type="component" value="Unassembled WGS sequence"/>
</dbReference>
<name>A0A2H0BIB9_9BACT</name>
<keyword evidence="1" id="KW-0472">Membrane</keyword>
<protein>
    <recommendedName>
        <fullName evidence="4">Transporter</fullName>
    </recommendedName>
</protein>
<organism evidence="2 3">
    <name type="scientific">Candidatus Woesebacteria bacterium CG22_combo_CG10-13_8_21_14_all_39_10</name>
    <dbReference type="NCBI Taxonomy" id="1975059"/>
    <lineage>
        <taxon>Bacteria</taxon>
        <taxon>Candidatus Woeseibacteriota</taxon>
    </lineage>
</organism>
<dbReference type="AlphaFoldDB" id="A0A2H0BIB9"/>